<protein>
    <submittedName>
        <fullName evidence="7">Apyrase</fullName>
    </submittedName>
</protein>
<dbReference type="PANTHER" id="PTHR11782:SF87">
    <property type="entry name" value="APYRASE"/>
    <property type="match status" value="1"/>
</dbReference>
<evidence type="ECO:0000256" key="4">
    <source>
        <dbReference type="PIRSR" id="PIRSR600407-2"/>
    </source>
</evidence>
<evidence type="ECO:0000256" key="3">
    <source>
        <dbReference type="PIRSR" id="PIRSR600407-1"/>
    </source>
</evidence>
<name>A0A6P6UCL7_COFAR</name>
<sequence>MLKQHLIAFVFVSCMPFLQTIYSQSLSSKLSNGVLLSNDASGKYAVIIDAGSTGSRVHVLHFDRNLDLVQIGQDFEFFEAIKPGLSSYADDPEAAAQSLKPLLEKAEAIVPKEFRANTPVKVGATAGLRLLKGDSSEKILQAVRDLLKNESSLKYKAEWVTILEGSQEAAYIWAAINYLLGTAGKKYSETVGTIDLGGGSVQMTYAVSKEVALKASKLSNGKETYIQEKNLLGTTYHLYAYSYLNYGLLAARAEILKVSRNSSHPCILYGYHGYYTYGDVAYRASAFPTGPNMKKCRAFVLKALKINAPCKHKKCTFNGVWNGGGGDGQKNLYVASFFYDRASQVGVIKTNVPSATARPLHFLSAAKRACRTKYKDIKSVFPNINESDRPFTCLDLVYEYSLLVNGFGLNPFKKITLVKKIKYKDSLLETAWPLGSAIDAVSSQN</sequence>
<feature type="binding site" evidence="4">
    <location>
        <begin position="198"/>
        <end position="202"/>
    </location>
    <ligand>
        <name>ATP</name>
        <dbReference type="ChEBI" id="CHEBI:30616"/>
    </ligand>
</feature>
<keyword evidence="4" id="KW-0067">ATP-binding</keyword>
<gene>
    <name evidence="7" type="primary">LOC113709631</name>
</gene>
<keyword evidence="2" id="KW-0378">Hydrolase</keyword>
<dbReference type="GO" id="GO:0009134">
    <property type="term" value="P:nucleoside diphosphate catabolic process"/>
    <property type="evidence" value="ECO:0007669"/>
    <property type="project" value="TreeGrafter"/>
</dbReference>
<dbReference type="GO" id="GO:0005524">
    <property type="term" value="F:ATP binding"/>
    <property type="evidence" value="ECO:0007669"/>
    <property type="project" value="UniProtKB-KW"/>
</dbReference>
<dbReference type="GeneID" id="113709631"/>
<dbReference type="AlphaFoldDB" id="A0A6P6UCL7"/>
<dbReference type="PANTHER" id="PTHR11782">
    <property type="entry name" value="ADENOSINE/GUANOSINE DIPHOSPHATASE"/>
    <property type="match status" value="1"/>
</dbReference>
<dbReference type="Gene3D" id="3.30.420.150">
    <property type="entry name" value="Exopolyphosphatase. Domain 2"/>
    <property type="match status" value="1"/>
</dbReference>
<keyword evidence="4" id="KW-0547">Nucleotide-binding</keyword>
<feature type="active site" description="Proton acceptor" evidence="3">
    <location>
        <position position="168"/>
    </location>
</feature>
<proteinExistence type="inferred from homology"/>
<dbReference type="Pfam" id="PF01150">
    <property type="entry name" value="GDA1_CD39"/>
    <property type="match status" value="1"/>
</dbReference>
<comment type="similarity">
    <text evidence="1">Belongs to the GDA1/CD39 NTPase family.</text>
</comment>
<evidence type="ECO:0000313" key="6">
    <source>
        <dbReference type="Proteomes" id="UP001652660"/>
    </source>
</evidence>
<dbReference type="Gene3D" id="3.30.420.40">
    <property type="match status" value="1"/>
</dbReference>
<dbReference type="FunFam" id="3.30.420.150:FF:000008">
    <property type="entry name" value="Apyrase 1"/>
    <property type="match status" value="1"/>
</dbReference>
<evidence type="ECO:0000256" key="5">
    <source>
        <dbReference type="SAM" id="SignalP"/>
    </source>
</evidence>
<dbReference type="InterPro" id="IPR000407">
    <property type="entry name" value="GDA1_CD39_NTPase"/>
</dbReference>
<dbReference type="RefSeq" id="XP_027088228.1">
    <property type="nucleotide sequence ID" value="XM_027232427.2"/>
</dbReference>
<reference evidence="7" key="2">
    <citation type="submission" date="2025-08" db="UniProtKB">
        <authorList>
            <consortium name="RefSeq"/>
        </authorList>
    </citation>
    <scope>IDENTIFICATION</scope>
    <source>
        <tissue evidence="7">Leaves</tissue>
    </source>
</reference>
<keyword evidence="5" id="KW-0732">Signal</keyword>
<evidence type="ECO:0000256" key="1">
    <source>
        <dbReference type="ARBA" id="ARBA00009283"/>
    </source>
</evidence>
<reference evidence="6" key="1">
    <citation type="journal article" date="2025" name="Foods">
        <title>Unveiling the Microbial Signatures of Arabica Coffee Cherries: Insights into Ripeness Specific Diversity, Functional Traits, and Implications for Quality and Safety.</title>
        <authorList>
            <consortium name="RefSeq"/>
            <person name="Tenea G.N."/>
            <person name="Cifuentes V."/>
            <person name="Reyes P."/>
            <person name="Cevallos-Vallejos M."/>
        </authorList>
    </citation>
    <scope>NUCLEOTIDE SEQUENCE [LARGE SCALE GENOMIC DNA]</scope>
</reference>
<accession>A0A6P6UCL7</accession>
<dbReference type="GO" id="GO:0017110">
    <property type="term" value="F:nucleoside diphosphate phosphatase activity"/>
    <property type="evidence" value="ECO:0007669"/>
    <property type="project" value="TreeGrafter"/>
</dbReference>
<keyword evidence="6" id="KW-1185">Reference proteome</keyword>
<feature type="signal peptide" evidence="5">
    <location>
        <begin position="1"/>
        <end position="20"/>
    </location>
</feature>
<dbReference type="Proteomes" id="UP001652660">
    <property type="component" value="Chromosome 9e"/>
</dbReference>
<evidence type="ECO:0000313" key="7">
    <source>
        <dbReference type="RefSeq" id="XP_027088228.1"/>
    </source>
</evidence>
<dbReference type="OrthoDB" id="6372431at2759"/>
<dbReference type="GO" id="GO:0016020">
    <property type="term" value="C:membrane"/>
    <property type="evidence" value="ECO:0007669"/>
    <property type="project" value="TreeGrafter"/>
</dbReference>
<evidence type="ECO:0000256" key="2">
    <source>
        <dbReference type="ARBA" id="ARBA00022801"/>
    </source>
</evidence>
<organism evidence="6 7">
    <name type="scientific">Coffea arabica</name>
    <name type="common">Arabian coffee</name>
    <dbReference type="NCBI Taxonomy" id="13443"/>
    <lineage>
        <taxon>Eukaryota</taxon>
        <taxon>Viridiplantae</taxon>
        <taxon>Streptophyta</taxon>
        <taxon>Embryophyta</taxon>
        <taxon>Tracheophyta</taxon>
        <taxon>Spermatophyta</taxon>
        <taxon>Magnoliopsida</taxon>
        <taxon>eudicotyledons</taxon>
        <taxon>Gunneridae</taxon>
        <taxon>Pentapetalae</taxon>
        <taxon>asterids</taxon>
        <taxon>lamiids</taxon>
        <taxon>Gentianales</taxon>
        <taxon>Rubiaceae</taxon>
        <taxon>Ixoroideae</taxon>
        <taxon>Gardenieae complex</taxon>
        <taxon>Bertiereae - Coffeeae clade</taxon>
        <taxon>Coffeeae</taxon>
        <taxon>Coffea</taxon>
    </lineage>
</organism>
<feature type="chain" id="PRO_5028200410" evidence="5">
    <location>
        <begin position="21"/>
        <end position="445"/>
    </location>
</feature>